<keyword evidence="1" id="KW-0812">Transmembrane</keyword>
<evidence type="ECO:0000313" key="2">
    <source>
        <dbReference type="EMBL" id="AFK53932.1"/>
    </source>
</evidence>
<dbReference type="HOGENOM" id="CLU_093674_1_0_5"/>
<dbReference type="RefSeq" id="WP_014745610.1">
    <property type="nucleotide sequence ID" value="NC_017956.1"/>
</dbReference>
<dbReference type="InterPro" id="IPR008523">
    <property type="entry name" value="DUF805"/>
</dbReference>
<dbReference type="KEGG" id="tmo:TMO_2094"/>
<protein>
    <submittedName>
        <fullName evidence="2">Inner membrane protein yhaH</fullName>
    </submittedName>
</protein>
<keyword evidence="1" id="KW-1133">Transmembrane helix</keyword>
<dbReference type="GO" id="GO:0005886">
    <property type="term" value="C:plasma membrane"/>
    <property type="evidence" value="ECO:0007669"/>
    <property type="project" value="TreeGrafter"/>
</dbReference>
<dbReference type="TCDB" id="9.B.124.1.5">
    <property type="family name" value="the duf805 or pf05656 (duf805) family"/>
</dbReference>
<feature type="transmembrane region" description="Helical" evidence="1">
    <location>
        <begin position="119"/>
        <end position="139"/>
    </location>
</feature>
<dbReference type="EMBL" id="CP003236">
    <property type="protein sequence ID" value="AFK53932.1"/>
    <property type="molecule type" value="Genomic_DNA"/>
</dbReference>
<dbReference type="PANTHER" id="PTHR34980">
    <property type="entry name" value="INNER MEMBRANE PROTEIN-RELATED-RELATED"/>
    <property type="match status" value="1"/>
</dbReference>
<dbReference type="AlphaFoldDB" id="I3TME4"/>
<reference evidence="2 3" key="1">
    <citation type="journal article" date="2012" name="J. Am. Chem. Soc.">
        <title>Bacterial biosynthesis and maturation of the didemnin anti-cancer agents.</title>
        <authorList>
            <person name="Xu Y."/>
            <person name="Kersten R.D."/>
            <person name="Nam S.J."/>
            <person name="Lu L."/>
            <person name="Al-Suwailem A.M."/>
            <person name="Zheng H."/>
            <person name="Fenical W."/>
            <person name="Dorrestein P.C."/>
            <person name="Moore B.S."/>
            <person name="Qian P.Y."/>
        </authorList>
    </citation>
    <scope>NUCLEOTIDE SEQUENCE [LARGE SCALE GENOMIC DNA]</scope>
    <source>
        <strain evidence="2 3">KA081020-065</strain>
    </source>
</reference>
<evidence type="ECO:0000256" key="1">
    <source>
        <dbReference type="SAM" id="Phobius"/>
    </source>
</evidence>
<accession>I3TME4</accession>
<sequence length="191" mass="21203">MKGKVIGFDSRTGTGAIEGEDGLRYEFSGTEWRSVIRPEAGVQVDFHPEGQMAQAIFPVQAPAAARDGDGFSWWAFYFSFRGRTTRKPYWLYLILPVFVISILLTLLDVGLGTYNAETGGGLFSGLFSLAAIWPSLAIGARRCHDRGRSGWFQLIMLIPLIGWIWLLVEIGFLRGTEGPNRFGPDPLHTGY</sequence>
<dbReference type="PATRIC" id="fig|1110502.3.peg.2156"/>
<name>I3TME4_TISMK</name>
<proteinExistence type="predicted"/>
<evidence type="ECO:0000313" key="3">
    <source>
        <dbReference type="Proteomes" id="UP000005258"/>
    </source>
</evidence>
<gene>
    <name evidence="2" type="primary">yhaH</name>
    <name evidence="2" type="ordered locus">TMO_2094</name>
</gene>
<feature type="transmembrane region" description="Helical" evidence="1">
    <location>
        <begin position="89"/>
        <end position="107"/>
    </location>
</feature>
<dbReference type="Proteomes" id="UP000005258">
    <property type="component" value="Chromosome"/>
</dbReference>
<dbReference type="STRING" id="1110502.TMO_2094"/>
<feature type="transmembrane region" description="Helical" evidence="1">
    <location>
        <begin position="151"/>
        <end position="173"/>
    </location>
</feature>
<dbReference type="PANTHER" id="PTHR34980:SF2">
    <property type="entry name" value="INNER MEMBRANE PROTEIN YHAH-RELATED"/>
    <property type="match status" value="1"/>
</dbReference>
<keyword evidence="1" id="KW-0472">Membrane</keyword>
<dbReference type="eggNOG" id="COG3152">
    <property type="taxonomic scope" value="Bacteria"/>
</dbReference>
<organism evidence="2 3">
    <name type="scientific">Tistrella mobilis (strain KA081020-065)</name>
    <dbReference type="NCBI Taxonomy" id="1110502"/>
    <lineage>
        <taxon>Bacteria</taxon>
        <taxon>Pseudomonadati</taxon>
        <taxon>Pseudomonadota</taxon>
        <taxon>Alphaproteobacteria</taxon>
        <taxon>Geminicoccales</taxon>
        <taxon>Geminicoccaceae</taxon>
        <taxon>Tistrella</taxon>
    </lineage>
</organism>
<dbReference type="Pfam" id="PF05656">
    <property type="entry name" value="DUF805"/>
    <property type="match status" value="1"/>
</dbReference>
<keyword evidence="3" id="KW-1185">Reference proteome</keyword>